<dbReference type="Gene3D" id="3.40.50.180">
    <property type="entry name" value="Methylesterase CheB, C-terminal domain"/>
    <property type="match status" value="1"/>
</dbReference>
<evidence type="ECO:0000256" key="3">
    <source>
        <dbReference type="ARBA" id="ARBA00048267"/>
    </source>
</evidence>
<feature type="domain" description="CheB-type methylesterase" evidence="5">
    <location>
        <begin position="2"/>
        <end position="191"/>
    </location>
</feature>
<dbReference type="InterPro" id="IPR035909">
    <property type="entry name" value="CheB_C"/>
</dbReference>
<evidence type="ECO:0000256" key="4">
    <source>
        <dbReference type="PROSITE-ProRule" id="PRU00050"/>
    </source>
</evidence>
<evidence type="ECO:0000313" key="7">
    <source>
        <dbReference type="Proteomes" id="UP000319769"/>
    </source>
</evidence>
<proteinExistence type="predicted"/>
<dbReference type="CDD" id="cd16433">
    <property type="entry name" value="CheB"/>
    <property type="match status" value="1"/>
</dbReference>
<evidence type="ECO:0000256" key="2">
    <source>
        <dbReference type="ARBA" id="ARBA00039140"/>
    </source>
</evidence>
<reference evidence="6" key="1">
    <citation type="submission" date="2019-09" db="EMBL/GenBank/DDBJ databases">
        <authorList>
            <person name="Teo W.F.A."/>
            <person name="Duangmal K."/>
        </authorList>
    </citation>
    <scope>NUCLEOTIDE SEQUENCE [LARGE SCALE GENOMIC DNA]</scope>
    <source>
        <strain evidence="6">K81G1</strain>
    </source>
</reference>
<keyword evidence="7" id="KW-1185">Reference proteome</keyword>
<evidence type="ECO:0000259" key="5">
    <source>
        <dbReference type="PROSITE" id="PS50122"/>
    </source>
</evidence>
<comment type="catalytic activity">
    <reaction evidence="3">
        <text>[protein]-L-glutamate 5-O-methyl ester + H2O = L-glutamyl-[protein] + methanol + H(+)</text>
        <dbReference type="Rhea" id="RHEA:23236"/>
        <dbReference type="Rhea" id="RHEA-COMP:10208"/>
        <dbReference type="Rhea" id="RHEA-COMP:10311"/>
        <dbReference type="ChEBI" id="CHEBI:15377"/>
        <dbReference type="ChEBI" id="CHEBI:15378"/>
        <dbReference type="ChEBI" id="CHEBI:17790"/>
        <dbReference type="ChEBI" id="CHEBI:29973"/>
        <dbReference type="ChEBI" id="CHEBI:82795"/>
        <dbReference type="EC" id="3.1.1.61"/>
    </reaction>
</comment>
<dbReference type="SUPFAM" id="SSF52738">
    <property type="entry name" value="Methylesterase CheB, C-terminal domain"/>
    <property type="match status" value="1"/>
</dbReference>
<dbReference type="EMBL" id="VMNW02000071">
    <property type="protein sequence ID" value="KAA9153894.1"/>
    <property type="molecule type" value="Genomic_DNA"/>
</dbReference>
<dbReference type="Proteomes" id="UP000319769">
    <property type="component" value="Unassembled WGS sequence"/>
</dbReference>
<feature type="active site" evidence="4">
    <location>
        <position position="133"/>
    </location>
</feature>
<sequence length="346" mass="36257">MGEQTRDLIVVGASAGGVEALREFAGGLPGNLDAAVLVVLHLPPGGASALPAILARSGPLPVETAVHELSLEHGRIYVAPPDHHLLVRDGRMQLSRGPTENGYRPAVDVLFRSAAQAHGDGVIGVVLSGSLDDGSAGLASIKSRGGLALVQDPGDALYPGMPESALARVAVDQVLSANEMGAVLGGLVREPTNGGSGPPSRLEEVEDRIARAESAIGIGIPEVVDVSQPSGLACPDCHGVLFTVDELHSRYRCRVGHAWTAQALLEQQSKDVEHALWAALRALEEKRDLARRMSRNAREHGFGYVAERYTRHHDEASGAADTLRRYLLGGSLLPGGANEEPPGESA</sequence>
<evidence type="ECO:0000256" key="1">
    <source>
        <dbReference type="ARBA" id="ARBA00022801"/>
    </source>
</evidence>
<dbReference type="InterPro" id="IPR011247">
    <property type="entry name" value="Chemotax_prot-Glu_Me-esterase"/>
</dbReference>
<dbReference type="PANTHER" id="PTHR42872">
    <property type="entry name" value="PROTEIN-GLUTAMATE METHYLESTERASE/PROTEIN-GLUTAMINE GLUTAMINASE"/>
    <property type="match status" value="1"/>
</dbReference>
<dbReference type="GO" id="GO:0008984">
    <property type="term" value="F:protein-glutamate methylesterase activity"/>
    <property type="evidence" value="ECO:0007669"/>
    <property type="project" value="UniProtKB-EC"/>
</dbReference>
<gene>
    <name evidence="6" type="ORF">FPZ12_033470</name>
</gene>
<dbReference type="PANTHER" id="PTHR42872:SF6">
    <property type="entry name" value="PROTEIN-GLUTAMATE METHYLESTERASE_PROTEIN-GLUTAMINE GLUTAMINASE"/>
    <property type="match status" value="1"/>
</dbReference>
<feature type="active site" evidence="4">
    <location>
        <position position="41"/>
    </location>
</feature>
<dbReference type="GO" id="GO:0005737">
    <property type="term" value="C:cytoplasm"/>
    <property type="evidence" value="ECO:0007669"/>
    <property type="project" value="InterPro"/>
</dbReference>
<dbReference type="PIRSF" id="PIRSF036461">
    <property type="entry name" value="Chmtx_methlestr"/>
    <property type="match status" value="1"/>
</dbReference>
<dbReference type="GO" id="GO:0006935">
    <property type="term" value="P:chemotaxis"/>
    <property type="evidence" value="ECO:0007669"/>
    <property type="project" value="UniProtKB-UniRule"/>
</dbReference>
<dbReference type="EC" id="3.1.1.61" evidence="2"/>
<feature type="active site" evidence="4">
    <location>
        <position position="14"/>
    </location>
</feature>
<protein>
    <recommendedName>
        <fullName evidence="2">protein-glutamate methylesterase</fullName>
        <ecNumber evidence="2">3.1.1.61</ecNumber>
    </recommendedName>
</protein>
<accession>A0A5N0URK8</accession>
<dbReference type="PROSITE" id="PS50122">
    <property type="entry name" value="CHEB"/>
    <property type="match status" value="1"/>
</dbReference>
<evidence type="ECO:0000313" key="6">
    <source>
        <dbReference type="EMBL" id="KAA9153894.1"/>
    </source>
</evidence>
<name>A0A5N0URK8_9PSEU</name>
<dbReference type="AlphaFoldDB" id="A0A5N0URK8"/>
<dbReference type="RefSeq" id="WP_144758295.1">
    <property type="nucleotide sequence ID" value="NZ_VMNW02000071.1"/>
</dbReference>
<dbReference type="InterPro" id="IPR000673">
    <property type="entry name" value="Sig_transdc_resp-reg_Me-estase"/>
</dbReference>
<dbReference type="Pfam" id="PF01339">
    <property type="entry name" value="CheB_methylest"/>
    <property type="match status" value="1"/>
</dbReference>
<comment type="caution">
    <text evidence="6">The sequence shown here is derived from an EMBL/GenBank/DDBJ whole genome shotgun (WGS) entry which is preliminary data.</text>
</comment>
<keyword evidence="4" id="KW-0145">Chemotaxis</keyword>
<organism evidence="6 7">
    <name type="scientific">Amycolatopsis acidicola</name>
    <dbReference type="NCBI Taxonomy" id="2596893"/>
    <lineage>
        <taxon>Bacteria</taxon>
        <taxon>Bacillati</taxon>
        <taxon>Actinomycetota</taxon>
        <taxon>Actinomycetes</taxon>
        <taxon>Pseudonocardiales</taxon>
        <taxon>Pseudonocardiaceae</taxon>
        <taxon>Amycolatopsis</taxon>
    </lineage>
</organism>
<keyword evidence="1 4" id="KW-0378">Hydrolase</keyword>
<dbReference type="GO" id="GO:0000156">
    <property type="term" value="F:phosphorelay response regulator activity"/>
    <property type="evidence" value="ECO:0007669"/>
    <property type="project" value="InterPro"/>
</dbReference>
<dbReference type="OrthoDB" id="9791760at2"/>